<dbReference type="EMBL" id="BGPR01000057">
    <property type="protein sequence ID" value="GBL88065.1"/>
    <property type="molecule type" value="Genomic_DNA"/>
</dbReference>
<accession>A0A4Y2B9R3</accession>
<evidence type="ECO:0000313" key="2">
    <source>
        <dbReference type="Proteomes" id="UP000499080"/>
    </source>
</evidence>
<keyword evidence="2" id="KW-1185">Reference proteome</keyword>
<reference evidence="1 2" key="1">
    <citation type="journal article" date="2019" name="Sci. Rep.">
        <title>Orb-weaving spider Araneus ventricosus genome elucidates the spidroin gene catalogue.</title>
        <authorList>
            <person name="Kono N."/>
            <person name="Nakamura H."/>
            <person name="Ohtoshi R."/>
            <person name="Moran D.A.P."/>
            <person name="Shinohara A."/>
            <person name="Yoshida Y."/>
            <person name="Fujiwara M."/>
            <person name="Mori M."/>
            <person name="Tomita M."/>
            <person name="Arakawa K."/>
        </authorList>
    </citation>
    <scope>NUCLEOTIDE SEQUENCE [LARGE SCALE GENOMIC DNA]</scope>
</reference>
<dbReference type="AlphaFoldDB" id="A0A4Y2B9R3"/>
<comment type="caution">
    <text evidence="1">The sequence shown here is derived from an EMBL/GenBank/DDBJ whole genome shotgun (WGS) entry which is preliminary data.</text>
</comment>
<organism evidence="1 2">
    <name type="scientific">Araneus ventricosus</name>
    <name type="common">Orbweaver spider</name>
    <name type="synonym">Epeira ventricosa</name>
    <dbReference type="NCBI Taxonomy" id="182803"/>
    <lineage>
        <taxon>Eukaryota</taxon>
        <taxon>Metazoa</taxon>
        <taxon>Ecdysozoa</taxon>
        <taxon>Arthropoda</taxon>
        <taxon>Chelicerata</taxon>
        <taxon>Arachnida</taxon>
        <taxon>Araneae</taxon>
        <taxon>Araneomorphae</taxon>
        <taxon>Entelegynae</taxon>
        <taxon>Araneoidea</taxon>
        <taxon>Araneidae</taxon>
        <taxon>Araneus</taxon>
    </lineage>
</organism>
<dbReference type="Proteomes" id="UP000499080">
    <property type="component" value="Unassembled WGS sequence"/>
</dbReference>
<name>A0A4Y2B9R3_ARAVE</name>
<protein>
    <submittedName>
        <fullName evidence="1">Uncharacterized protein</fullName>
    </submittedName>
</protein>
<evidence type="ECO:0000313" key="1">
    <source>
        <dbReference type="EMBL" id="GBL88065.1"/>
    </source>
</evidence>
<gene>
    <name evidence="1" type="ORF">AVEN_133721_1</name>
</gene>
<proteinExistence type="predicted"/>
<sequence length="123" mass="14463">MLQDNKARNVVHRLWNQSQQENSVRRKHVSGGLLVTIPSDDRYLFLPVRRRRNATMPFLISNNFPATERRTVSSTVRRLFMIERCMHVDYLSVFLSSDCRVVPVMLVQRARHLDQRAVEVNTL</sequence>